<protein>
    <recommendedName>
        <fullName evidence="4">Leucine Rich Repeat protein</fullName>
    </recommendedName>
</protein>
<comment type="caution">
    <text evidence="2">The sequence shown here is derived from an EMBL/GenBank/DDBJ whole genome shotgun (WGS) entry which is preliminary data.</text>
</comment>
<dbReference type="SUPFAM" id="SSF52058">
    <property type="entry name" value="L domain-like"/>
    <property type="match status" value="1"/>
</dbReference>
<sequence>MTIHNENREKLQLINQILKNMERKLLNDQQPILRLSTVCCAMRSLRAVVLLLALLMVSATASAYVVGEYFIKDHITYRVIDASASNPKLAVYNVKGISGTVTIPAKVFDGKDVYFTVTQIGGALDSNDPIRWDDTVTGVNLPNTITTLGNYCFAFSGITSLTLPASVTTIDSWANVLMSSCDKLKEILVASGNTSFISDDGVLYTKGHKELICLPSGKDFSATGNSYTINSNTEKVHVHAIGPASTLQKLVISASVNDIYMNQWPTFSYHPLELKEIEVDPNNATYCSIDGVVYNKDKTKLIYYPSGKTNATFKVPDGVTSIPYGYAIYCNNFLKSIDFNQVDFLKDFSIVACYNLSEIYIPKTLTTIGEGTFNSFLSLKKYIVDPANPNYSTDADGVLFDKNKTTLLAYPPAREGVYTIPNTVTKIGKQAFMRAKLTTLTIPTSVSEIGADALRETKLNKVTFEEPSKVVDMHDRQFLWCYELKTITLPKSLKILGNTFNGCKNLEIVNAPDGSQLEQIYSNAFVGCDNLTNFNFLGSSKLKTIGGDAFANLPKLKEFNFPATVTNIGANAFGNTPSMEKVTFDDNSTVISFGEGAFSNSGIKSVKIPASVKSINKDAFKNCNVLERVDVPAGCTSIHPEAFKFDTKLANINVDAANPKYSSVQGILLNKSKNELLIFPPGKARTDFTLLPPSITKIGDYAFYEGSANFTNIVIPAKVNTIGIRAFGLNPALKTVTLLCDKMIPSSKINQGTNTMSFDDGTVASDKASQHITVYVRKSLLAQYQADPFWKKFTLKPSFTVNAEGTTSSTDEYIPTSGNTVDFLSTTADVQTFVLPKEVVYNNQTYKVGLIGDYAFENANPNMKEVVVKADVDYIGAMAFVTKTKRVAATNTISPESTSIKQVVFTGNTPATELSKTYFSLDAPFSEFFRGATGVGACEQNIYVKKSKLDTYKGVWTDYASALDYKIAGDGAKDFKVATKYGTFAREFDVDFSDYQATKIAAFVAGTAILKGGGDYGTSTYHVHMTSIDENGGVNGNYGYVPAGTGVLLKVLGQEAATPSDFYYTIGEQDDRTFSIADNKMAGVTINSRSVAASPTSPVYVMQGGVFLPAKTTIANFPVHKAYANLGTLPAGAKVMFTFDDGTITAIDGVAADEAVDRDAYYNLQGQRVERPQKGVYIHGGKKVIIK</sequence>
<dbReference type="Gene3D" id="3.80.10.10">
    <property type="entry name" value="Ribonuclease Inhibitor"/>
    <property type="match status" value="6"/>
</dbReference>
<dbReference type="PANTHER" id="PTHR45661">
    <property type="entry name" value="SURFACE ANTIGEN"/>
    <property type="match status" value="1"/>
</dbReference>
<evidence type="ECO:0000313" key="3">
    <source>
        <dbReference type="Proteomes" id="UP000003112"/>
    </source>
</evidence>
<dbReference type="STRING" id="873513.HMPREF6485_2140"/>
<proteinExistence type="predicted"/>
<reference evidence="2 3" key="1">
    <citation type="submission" date="2010-10" db="EMBL/GenBank/DDBJ databases">
        <authorList>
            <person name="Muzny D."/>
            <person name="Qin X."/>
            <person name="Deng J."/>
            <person name="Jiang H."/>
            <person name="Liu Y."/>
            <person name="Qu J."/>
            <person name="Song X.-Z."/>
            <person name="Zhang L."/>
            <person name="Thornton R."/>
            <person name="Coyle M."/>
            <person name="Francisco L."/>
            <person name="Jackson L."/>
            <person name="Javaid M."/>
            <person name="Korchina V."/>
            <person name="Kovar C."/>
            <person name="Mata R."/>
            <person name="Mathew T."/>
            <person name="Ngo R."/>
            <person name="Nguyen L."/>
            <person name="Nguyen N."/>
            <person name="Okwuonu G."/>
            <person name="Ongeri F."/>
            <person name="Pham C."/>
            <person name="Simmons D."/>
            <person name="Wilczek-Boney K."/>
            <person name="Hale W."/>
            <person name="Jakkamsetti A."/>
            <person name="Pham P."/>
            <person name="Ruth R."/>
            <person name="San Lucas F."/>
            <person name="Warren J."/>
            <person name="Zhang J."/>
            <person name="Zhao Z."/>
            <person name="Zhou C."/>
            <person name="Zhu D."/>
            <person name="Lee S."/>
            <person name="Bess C."/>
            <person name="Blankenburg K."/>
            <person name="Forbes L."/>
            <person name="Fu Q."/>
            <person name="Gubbala S."/>
            <person name="Hirani K."/>
            <person name="Jayaseelan J.C."/>
            <person name="Lara F."/>
            <person name="Munidasa M."/>
            <person name="Palculict T."/>
            <person name="Patil S."/>
            <person name="Pu L.-L."/>
            <person name="Saada N."/>
            <person name="Tang L."/>
            <person name="Weissenberger G."/>
            <person name="Zhu Y."/>
            <person name="Hemphill L."/>
            <person name="Shang Y."/>
            <person name="Youmans B."/>
            <person name="Ayvaz T."/>
            <person name="Ross M."/>
            <person name="Santibanez J."/>
            <person name="Aqrawi P."/>
            <person name="Gross S."/>
            <person name="Joshi V."/>
            <person name="Fowler G."/>
            <person name="Nazareth L."/>
            <person name="Reid J."/>
            <person name="Worley K."/>
            <person name="Petrosino J."/>
            <person name="Highlander S."/>
            <person name="Gibbs R."/>
        </authorList>
    </citation>
    <scope>NUCLEOTIDE SEQUENCE [LARGE SCALE GENOMIC DNA]</scope>
    <source>
        <strain evidence="2 3">ATCC 33574</strain>
    </source>
</reference>
<dbReference type="GeneID" id="93536855"/>
<evidence type="ECO:0008006" key="4">
    <source>
        <dbReference type="Google" id="ProtNLM"/>
    </source>
</evidence>
<organism evidence="2 3">
    <name type="scientific">Segatella buccae ATCC 33574</name>
    <dbReference type="NCBI Taxonomy" id="873513"/>
    <lineage>
        <taxon>Bacteria</taxon>
        <taxon>Pseudomonadati</taxon>
        <taxon>Bacteroidota</taxon>
        <taxon>Bacteroidia</taxon>
        <taxon>Bacteroidales</taxon>
        <taxon>Prevotellaceae</taxon>
        <taxon>Segatella</taxon>
    </lineage>
</organism>
<feature type="transmembrane region" description="Helical" evidence="1">
    <location>
        <begin position="44"/>
        <end position="66"/>
    </location>
</feature>
<dbReference type="HOGENOM" id="CLU_009157_0_0_10"/>
<dbReference type="InterPro" id="IPR032675">
    <property type="entry name" value="LRR_dom_sf"/>
</dbReference>
<dbReference type="InterPro" id="IPR053139">
    <property type="entry name" value="Surface_bspA-like"/>
</dbReference>
<dbReference type="EMBL" id="AEPD01000033">
    <property type="protein sequence ID" value="EFU29862.1"/>
    <property type="molecule type" value="Genomic_DNA"/>
</dbReference>
<keyword evidence="3" id="KW-1185">Reference proteome</keyword>
<keyword evidence="1" id="KW-0812">Transmembrane</keyword>
<evidence type="ECO:0000256" key="1">
    <source>
        <dbReference type="SAM" id="Phobius"/>
    </source>
</evidence>
<dbReference type="InterPro" id="IPR026906">
    <property type="entry name" value="LRR_5"/>
</dbReference>
<name>E6K954_9BACT</name>
<gene>
    <name evidence="2" type="ORF">HMPREF6485_2140</name>
</gene>
<accession>E6K954</accession>
<dbReference type="eggNOG" id="COG5492">
    <property type="taxonomic scope" value="Bacteria"/>
</dbReference>
<evidence type="ECO:0000313" key="2">
    <source>
        <dbReference type="EMBL" id="EFU29862.1"/>
    </source>
</evidence>
<dbReference type="RefSeq" id="WP_004346244.1">
    <property type="nucleotide sequence ID" value="NZ_GL586311.1"/>
</dbReference>
<dbReference type="AlphaFoldDB" id="E6K954"/>
<dbReference type="Pfam" id="PF13306">
    <property type="entry name" value="LRR_5"/>
    <property type="match status" value="5"/>
</dbReference>
<dbReference type="PANTHER" id="PTHR45661:SF3">
    <property type="entry name" value="IG-LIKE DOMAIN-CONTAINING PROTEIN"/>
    <property type="match status" value="1"/>
</dbReference>
<keyword evidence="1" id="KW-0472">Membrane</keyword>
<dbReference type="Proteomes" id="UP000003112">
    <property type="component" value="Unassembled WGS sequence"/>
</dbReference>
<keyword evidence="1" id="KW-1133">Transmembrane helix</keyword>